<evidence type="ECO:0000256" key="3">
    <source>
        <dbReference type="ARBA" id="ARBA00022801"/>
    </source>
</evidence>
<dbReference type="InterPro" id="IPR023827">
    <property type="entry name" value="Peptidase_S8_Asp-AS"/>
</dbReference>
<evidence type="ECO:0000256" key="6">
    <source>
        <dbReference type="RuleBase" id="RU003355"/>
    </source>
</evidence>
<dbReference type="PROSITE" id="PS00136">
    <property type="entry name" value="SUBTILASE_ASP"/>
    <property type="match status" value="1"/>
</dbReference>
<name>A0A6I3SV33_9BURK</name>
<evidence type="ECO:0000313" key="9">
    <source>
        <dbReference type="EMBL" id="MTV53058.1"/>
    </source>
</evidence>
<dbReference type="SUPFAM" id="SSF52743">
    <property type="entry name" value="Subtilisin-like"/>
    <property type="match status" value="1"/>
</dbReference>
<evidence type="ECO:0000313" key="11">
    <source>
        <dbReference type="Proteomes" id="UP000622638"/>
    </source>
</evidence>
<dbReference type="EMBL" id="WNKZ01000021">
    <property type="protein sequence ID" value="MTV53058.1"/>
    <property type="molecule type" value="Genomic_DNA"/>
</dbReference>
<sequence length="683" mass="70870">MKQVLELLEPAREGDVIDGGQLQHAVGRLVDIAGDFCDRVAENTTFPEQRQILRRTHSLLNLSAWMDGGADIALVPGQPRVTAAQVNDAIDYCAVAVLDAPSLAARLALIDALLDFFQDVLTGAGEAIVESARQLRQVCDAIGVGEPVDETLDDAGNYHLAKFRARAWEAAQYVLMPMNGLRSPDMAELGEAVQPERVTTVSPASALVSARVAARVASLPAMQSAEVATPQILHSTHEDGPKLAALTREDVLQLKSRSPGVRVLPLVYYELTRRPMLELARGPGPAAVSAQAALALTVQIVRAGGDVPVAGARVIAFTDFEERAGAEAVSDATGMVRLELASGVAVQALLVYGPAGYWGLYRTGVTLNKGDTLTLQPIDLAAPDYLAQSYGHGPLEAGSGVTVGVIDTGVDGKHPDLALAGGAAFVVAENDAGGAGPAATDGDHGTHVAGIIASRGQPPSGKRGVAPGVKLMSYRVFPNGGTGATNYDIIRAIDRGVADRCDFLNMSLGGATRDEAVREAIKDAFENGTLCIVATGNDGRGPVSYPARWPEAVAVSAVGRQGTFPADSSEALDAVAPFSVQDGAVFVAGFSNVGEEVDLTGPGVGIVSTVPGGSYAAMSGTSMACPAATGVAAALLASRPDILAMPRDSKRSVEMLRLINGVARTLGFERAFEGLGMLERAKF</sequence>
<dbReference type="InterPro" id="IPR023828">
    <property type="entry name" value="Peptidase_S8_Ser-AS"/>
</dbReference>
<evidence type="ECO:0000256" key="5">
    <source>
        <dbReference type="PROSITE-ProRule" id="PRU01240"/>
    </source>
</evidence>
<gene>
    <name evidence="8" type="ORF">GCM10011572_31790</name>
    <name evidence="9" type="ORF">GM672_09980</name>
</gene>
<proteinExistence type="inferred from homology"/>
<dbReference type="AlphaFoldDB" id="A0A6I3SV33"/>
<reference evidence="8" key="1">
    <citation type="journal article" date="2014" name="Int. J. Syst. Evol. Microbiol.">
        <title>Complete genome of a new Firmicutes species belonging to the dominant human colonic microbiota ('Ruminococcus bicirculans') reveals two chromosomes and a selective capacity to utilize plant glucans.</title>
        <authorList>
            <consortium name="NISC Comparative Sequencing Program"/>
            <person name="Wegmann U."/>
            <person name="Louis P."/>
            <person name="Goesmann A."/>
            <person name="Henrissat B."/>
            <person name="Duncan S.H."/>
            <person name="Flint H.J."/>
        </authorList>
    </citation>
    <scope>NUCLEOTIDE SEQUENCE</scope>
    <source>
        <strain evidence="8">CGMCC 1.15931</strain>
    </source>
</reference>
<dbReference type="GO" id="GO:0004252">
    <property type="term" value="F:serine-type endopeptidase activity"/>
    <property type="evidence" value="ECO:0007669"/>
    <property type="project" value="UniProtKB-UniRule"/>
</dbReference>
<dbReference type="InterPro" id="IPR050131">
    <property type="entry name" value="Peptidase_S8_subtilisin-like"/>
</dbReference>
<evidence type="ECO:0000313" key="8">
    <source>
        <dbReference type="EMBL" id="GGC07777.1"/>
    </source>
</evidence>
<keyword evidence="11" id="KW-1185">Reference proteome</keyword>
<dbReference type="PROSITE" id="PS00138">
    <property type="entry name" value="SUBTILASE_SER"/>
    <property type="match status" value="1"/>
</dbReference>
<dbReference type="PROSITE" id="PS51892">
    <property type="entry name" value="SUBTILASE"/>
    <property type="match status" value="1"/>
</dbReference>
<dbReference type="RefSeq" id="WP_155470378.1">
    <property type="nucleotide sequence ID" value="NZ_BMKG01000013.1"/>
</dbReference>
<feature type="active site" description="Charge relay system" evidence="5">
    <location>
        <position position="622"/>
    </location>
</feature>
<dbReference type="PROSITE" id="PS00137">
    <property type="entry name" value="SUBTILASE_HIS"/>
    <property type="match status" value="1"/>
</dbReference>
<comment type="similarity">
    <text evidence="1 5 6">Belongs to the peptidase S8 family.</text>
</comment>
<comment type="caution">
    <text evidence="9">The sequence shown here is derived from an EMBL/GenBank/DDBJ whole genome shotgun (WGS) entry which is preliminary data.</text>
</comment>
<dbReference type="PANTHER" id="PTHR43806:SF11">
    <property type="entry name" value="CEREVISIN-RELATED"/>
    <property type="match status" value="1"/>
</dbReference>
<feature type="domain" description="Peptidase S8/S53" evidence="7">
    <location>
        <begin position="398"/>
        <end position="644"/>
    </location>
</feature>
<dbReference type="Pfam" id="PF00082">
    <property type="entry name" value="Peptidase_S8"/>
    <property type="match status" value="1"/>
</dbReference>
<keyword evidence="3 5" id="KW-0378">Hydrolase</keyword>
<dbReference type="PANTHER" id="PTHR43806">
    <property type="entry name" value="PEPTIDASE S8"/>
    <property type="match status" value="1"/>
</dbReference>
<reference evidence="8" key="4">
    <citation type="submission" date="2024-05" db="EMBL/GenBank/DDBJ databases">
        <authorList>
            <person name="Sun Q."/>
            <person name="Zhou Y."/>
        </authorList>
    </citation>
    <scope>NUCLEOTIDE SEQUENCE</scope>
    <source>
        <strain evidence="8">CGMCC 1.15931</strain>
    </source>
</reference>
<dbReference type="InterPro" id="IPR022398">
    <property type="entry name" value="Peptidase_S8_His-AS"/>
</dbReference>
<evidence type="ECO:0000313" key="10">
    <source>
        <dbReference type="Proteomes" id="UP000430634"/>
    </source>
</evidence>
<dbReference type="InterPro" id="IPR000209">
    <property type="entry name" value="Peptidase_S8/S53_dom"/>
</dbReference>
<dbReference type="InterPro" id="IPR015500">
    <property type="entry name" value="Peptidase_S8_subtilisin-rel"/>
</dbReference>
<dbReference type="Proteomes" id="UP000430634">
    <property type="component" value="Unassembled WGS sequence"/>
</dbReference>
<protein>
    <submittedName>
        <fullName evidence="9">S8 family serine peptidase</fullName>
    </submittedName>
</protein>
<dbReference type="GO" id="GO:0006508">
    <property type="term" value="P:proteolysis"/>
    <property type="evidence" value="ECO:0007669"/>
    <property type="project" value="UniProtKB-KW"/>
</dbReference>
<dbReference type="Proteomes" id="UP000622638">
    <property type="component" value="Unassembled WGS sequence"/>
</dbReference>
<keyword evidence="2 5" id="KW-0645">Protease</keyword>
<reference evidence="9 10" key="3">
    <citation type="submission" date="2019-11" db="EMBL/GenBank/DDBJ databases">
        <title>Type strains purchased from KCTC, JCM and DSMZ.</title>
        <authorList>
            <person name="Lu H."/>
        </authorList>
    </citation>
    <scope>NUCLEOTIDE SEQUENCE [LARGE SCALE GENOMIC DNA]</scope>
    <source>
        <strain evidence="9 10">KCTC 52429</strain>
    </source>
</reference>
<dbReference type="InterPro" id="IPR036852">
    <property type="entry name" value="Peptidase_S8/S53_dom_sf"/>
</dbReference>
<evidence type="ECO:0000259" key="7">
    <source>
        <dbReference type="Pfam" id="PF00082"/>
    </source>
</evidence>
<reference evidence="11" key="2">
    <citation type="journal article" date="2019" name="Int. J. Syst. Evol. Microbiol.">
        <title>The Global Catalogue of Microorganisms (GCM) 10K type strain sequencing project: providing services to taxonomists for standard genome sequencing and annotation.</title>
        <authorList>
            <consortium name="The Broad Institute Genomics Platform"/>
            <consortium name="The Broad Institute Genome Sequencing Center for Infectious Disease"/>
            <person name="Wu L."/>
            <person name="Ma J."/>
        </authorList>
    </citation>
    <scope>NUCLEOTIDE SEQUENCE [LARGE SCALE GENOMIC DNA]</scope>
    <source>
        <strain evidence="11">CGMCC 1.15931</strain>
    </source>
</reference>
<evidence type="ECO:0000256" key="1">
    <source>
        <dbReference type="ARBA" id="ARBA00011073"/>
    </source>
</evidence>
<evidence type="ECO:0000256" key="4">
    <source>
        <dbReference type="ARBA" id="ARBA00022825"/>
    </source>
</evidence>
<keyword evidence="4 5" id="KW-0720">Serine protease</keyword>
<dbReference type="EMBL" id="BMKG01000013">
    <property type="protein sequence ID" value="GGC07777.1"/>
    <property type="molecule type" value="Genomic_DNA"/>
</dbReference>
<dbReference type="OrthoDB" id="6306157at2"/>
<evidence type="ECO:0000256" key="2">
    <source>
        <dbReference type="ARBA" id="ARBA00022670"/>
    </source>
</evidence>
<dbReference type="Gene3D" id="3.40.50.200">
    <property type="entry name" value="Peptidase S8/S53 domain"/>
    <property type="match status" value="1"/>
</dbReference>
<organism evidence="9 10">
    <name type="scientific">Pseudoduganella buxea</name>
    <dbReference type="NCBI Taxonomy" id="1949069"/>
    <lineage>
        <taxon>Bacteria</taxon>
        <taxon>Pseudomonadati</taxon>
        <taxon>Pseudomonadota</taxon>
        <taxon>Betaproteobacteria</taxon>
        <taxon>Burkholderiales</taxon>
        <taxon>Oxalobacteraceae</taxon>
        <taxon>Telluria group</taxon>
        <taxon>Pseudoduganella</taxon>
    </lineage>
</organism>
<accession>A0A6I3SV33</accession>
<dbReference type="PRINTS" id="PR00723">
    <property type="entry name" value="SUBTILISIN"/>
</dbReference>
<feature type="active site" description="Charge relay system" evidence="5">
    <location>
        <position position="407"/>
    </location>
</feature>
<feature type="active site" description="Charge relay system" evidence="5">
    <location>
        <position position="444"/>
    </location>
</feature>